<keyword evidence="1" id="KW-0378">Hydrolase</keyword>
<name>A0A934S388_9BACT</name>
<dbReference type="InterPro" id="IPR010297">
    <property type="entry name" value="DUF900_hydrolase"/>
</dbReference>
<dbReference type="SUPFAM" id="SSF53474">
    <property type="entry name" value="alpha/beta-Hydrolases"/>
    <property type="match status" value="1"/>
</dbReference>
<comment type="caution">
    <text evidence="1">The sequence shown here is derived from an EMBL/GenBank/DDBJ whole genome shotgun (WGS) entry which is preliminary data.</text>
</comment>
<dbReference type="AlphaFoldDB" id="A0A934S388"/>
<sequence>MDSYIISTRGIRNGLFSIEPGPTRFLKVPANKNPSLLHQITRTQFIEEVIGKPKAQKCDDVVVFIHGYNVKQSELIARHRTIRTNLGNAGYSGAVLSFDWPAKGTAANYLEDRSDARRVALQLVDDCISMFAALVKTGCKVNLHLLAHSTGGFIIREAFDDADDRNKIAKVNWSVSQICFVAADVAAKDMSDASSNSNSLYRHCVRLTNYYNPYDSVLKLSNVKRVGVAPRTGRVGLPLDAPVKAVGVDCGARFLKTHPVTKPILDSVSHGWYFDDTIFYRDLAYTLAGDIDREVIPTRTRSPVLGLVEG</sequence>
<dbReference type="Pfam" id="PF05990">
    <property type="entry name" value="DUF900"/>
    <property type="match status" value="1"/>
</dbReference>
<organism evidence="1 2">
    <name type="scientific">Luteolibacter pohnpeiensis</name>
    <dbReference type="NCBI Taxonomy" id="454153"/>
    <lineage>
        <taxon>Bacteria</taxon>
        <taxon>Pseudomonadati</taxon>
        <taxon>Verrucomicrobiota</taxon>
        <taxon>Verrucomicrobiia</taxon>
        <taxon>Verrucomicrobiales</taxon>
        <taxon>Verrucomicrobiaceae</taxon>
        <taxon>Luteolibacter</taxon>
    </lineage>
</organism>
<reference evidence="1" key="1">
    <citation type="submission" date="2021-01" db="EMBL/GenBank/DDBJ databases">
        <title>Modified the classification status of verrucomicrobia.</title>
        <authorList>
            <person name="Feng X."/>
        </authorList>
    </citation>
    <scope>NUCLEOTIDE SEQUENCE</scope>
    <source>
        <strain evidence="1">KCTC 22041</strain>
    </source>
</reference>
<dbReference type="GO" id="GO:0016787">
    <property type="term" value="F:hydrolase activity"/>
    <property type="evidence" value="ECO:0007669"/>
    <property type="project" value="UniProtKB-KW"/>
</dbReference>
<dbReference type="InterPro" id="IPR029058">
    <property type="entry name" value="AB_hydrolase_fold"/>
</dbReference>
<evidence type="ECO:0000313" key="1">
    <source>
        <dbReference type="EMBL" id="MBK1882355.1"/>
    </source>
</evidence>
<accession>A0A934S388</accession>
<dbReference type="Gene3D" id="3.40.50.1820">
    <property type="entry name" value="alpha/beta hydrolase"/>
    <property type="match status" value="1"/>
</dbReference>
<dbReference type="EMBL" id="JAENIJ010000009">
    <property type="protein sequence ID" value="MBK1882355.1"/>
    <property type="molecule type" value="Genomic_DNA"/>
</dbReference>
<evidence type="ECO:0000313" key="2">
    <source>
        <dbReference type="Proteomes" id="UP000603141"/>
    </source>
</evidence>
<keyword evidence="2" id="KW-1185">Reference proteome</keyword>
<dbReference type="Proteomes" id="UP000603141">
    <property type="component" value="Unassembled WGS sequence"/>
</dbReference>
<gene>
    <name evidence="1" type="ORF">JIN85_08010</name>
</gene>
<proteinExistence type="predicted"/>
<dbReference type="RefSeq" id="WP_200269404.1">
    <property type="nucleotide sequence ID" value="NZ_JAENIJ010000009.1"/>
</dbReference>
<protein>
    <submittedName>
        <fullName evidence="1">Alpha/beta hydrolase</fullName>
    </submittedName>
</protein>